<feature type="domain" description="Stress-response A/B barrel" evidence="2">
    <location>
        <begin position="3"/>
        <end position="94"/>
    </location>
</feature>
<organism evidence="3">
    <name type="scientific">hydrothermal vent metagenome</name>
    <dbReference type="NCBI Taxonomy" id="652676"/>
    <lineage>
        <taxon>unclassified sequences</taxon>
        <taxon>metagenomes</taxon>
        <taxon>ecological metagenomes</taxon>
    </lineage>
</organism>
<sequence>MTVKHMVWLKTPDGVSSAEMESLMEKVRGMKTIPSVIDIVVGKNFKDTGHGYDYGVIMSYADKDAQREYIAHPDHEKLRDEIKAMDVGLMALDFEH</sequence>
<dbReference type="InterPro" id="IPR011008">
    <property type="entry name" value="Dimeric_a/b-barrel"/>
</dbReference>
<gene>
    <name evidence="3" type="ORF">MNBD_ALPHA04-1525</name>
</gene>
<evidence type="ECO:0000259" key="2">
    <source>
        <dbReference type="PROSITE" id="PS51502"/>
    </source>
</evidence>
<proteinExistence type="predicted"/>
<accession>A0A3B0SB08</accession>
<dbReference type="PANTHER" id="PTHR33178:SF10">
    <property type="entry name" value="STRESS-RESPONSE A_B BARREL DOMAIN-CONTAINING PROTEIN"/>
    <property type="match status" value="1"/>
</dbReference>
<dbReference type="PANTHER" id="PTHR33178">
    <property type="match status" value="1"/>
</dbReference>
<dbReference type="Gene3D" id="3.30.70.100">
    <property type="match status" value="1"/>
</dbReference>
<evidence type="ECO:0000256" key="1">
    <source>
        <dbReference type="ARBA" id="ARBA00011738"/>
    </source>
</evidence>
<dbReference type="EMBL" id="UOEF01000371">
    <property type="protein sequence ID" value="VAW03361.1"/>
    <property type="molecule type" value="Genomic_DNA"/>
</dbReference>
<reference evidence="3" key="1">
    <citation type="submission" date="2018-06" db="EMBL/GenBank/DDBJ databases">
        <authorList>
            <person name="Zhirakovskaya E."/>
        </authorList>
    </citation>
    <scope>NUCLEOTIDE SEQUENCE</scope>
</reference>
<name>A0A3B0SB08_9ZZZZ</name>
<dbReference type="Pfam" id="PF07876">
    <property type="entry name" value="Dabb"/>
    <property type="match status" value="1"/>
</dbReference>
<dbReference type="AlphaFoldDB" id="A0A3B0SB08"/>
<dbReference type="InterPro" id="IPR013097">
    <property type="entry name" value="Dabb"/>
</dbReference>
<protein>
    <recommendedName>
        <fullName evidence="2">Stress-response A/B barrel domain-containing protein</fullName>
    </recommendedName>
</protein>
<comment type="subunit">
    <text evidence="1">Homodimer.</text>
</comment>
<dbReference type="PROSITE" id="PS51502">
    <property type="entry name" value="S_R_A_B_BARREL"/>
    <property type="match status" value="1"/>
</dbReference>
<dbReference type="SMART" id="SM00886">
    <property type="entry name" value="Dabb"/>
    <property type="match status" value="1"/>
</dbReference>
<dbReference type="SUPFAM" id="SSF54909">
    <property type="entry name" value="Dimeric alpha+beta barrel"/>
    <property type="match status" value="1"/>
</dbReference>
<dbReference type="InterPro" id="IPR044662">
    <property type="entry name" value="HS1/DABB1-like"/>
</dbReference>
<evidence type="ECO:0000313" key="3">
    <source>
        <dbReference type="EMBL" id="VAW03361.1"/>
    </source>
</evidence>